<accession>A0A2P2PK27</accession>
<dbReference type="AlphaFoldDB" id="A0A2P2PK27"/>
<proteinExistence type="predicted"/>
<sequence>MSPGVPSKIRRAMGVSIKILRCKSKRVINVLKKRLHSQKTRQAKNHWVSQSNSLRLQRVLSISR</sequence>
<reference evidence="1" key="1">
    <citation type="submission" date="2018-02" db="EMBL/GenBank/DDBJ databases">
        <title>Rhizophora mucronata_Transcriptome.</title>
        <authorList>
            <person name="Meera S.P."/>
            <person name="Sreeshan A."/>
            <person name="Augustine A."/>
        </authorList>
    </citation>
    <scope>NUCLEOTIDE SEQUENCE</scope>
    <source>
        <tissue evidence="1">Leaf</tissue>
    </source>
</reference>
<evidence type="ECO:0000313" key="1">
    <source>
        <dbReference type="EMBL" id="MBX55103.1"/>
    </source>
</evidence>
<dbReference type="EMBL" id="GGEC01074619">
    <property type="protein sequence ID" value="MBX55103.1"/>
    <property type="molecule type" value="Transcribed_RNA"/>
</dbReference>
<name>A0A2P2PK27_RHIMU</name>
<organism evidence="1">
    <name type="scientific">Rhizophora mucronata</name>
    <name type="common">Asiatic mangrove</name>
    <dbReference type="NCBI Taxonomy" id="61149"/>
    <lineage>
        <taxon>Eukaryota</taxon>
        <taxon>Viridiplantae</taxon>
        <taxon>Streptophyta</taxon>
        <taxon>Embryophyta</taxon>
        <taxon>Tracheophyta</taxon>
        <taxon>Spermatophyta</taxon>
        <taxon>Magnoliopsida</taxon>
        <taxon>eudicotyledons</taxon>
        <taxon>Gunneridae</taxon>
        <taxon>Pentapetalae</taxon>
        <taxon>rosids</taxon>
        <taxon>fabids</taxon>
        <taxon>Malpighiales</taxon>
        <taxon>Rhizophoraceae</taxon>
        <taxon>Rhizophora</taxon>
    </lineage>
</organism>
<protein>
    <submittedName>
        <fullName evidence="1">Uncharacterized protein</fullName>
    </submittedName>
</protein>